<dbReference type="RefSeq" id="WP_074472414.1">
    <property type="nucleotide sequence ID" value="NZ_FMCT01000001.1"/>
</dbReference>
<protein>
    <recommendedName>
        <fullName evidence="4">Class I SAM-dependent methyltransferase</fullName>
    </recommendedName>
</protein>
<organism evidence="2 3">
    <name type="scientific">Micromonospora carbonacea</name>
    <dbReference type="NCBI Taxonomy" id="47853"/>
    <lineage>
        <taxon>Bacteria</taxon>
        <taxon>Bacillati</taxon>
        <taxon>Actinomycetota</taxon>
        <taxon>Actinomycetes</taxon>
        <taxon>Micromonosporales</taxon>
        <taxon>Micromonosporaceae</taxon>
        <taxon>Micromonospora</taxon>
    </lineage>
</organism>
<keyword evidence="3" id="KW-1185">Reference proteome</keyword>
<evidence type="ECO:0008006" key="4">
    <source>
        <dbReference type="Google" id="ProtNLM"/>
    </source>
</evidence>
<evidence type="ECO:0000313" key="2">
    <source>
        <dbReference type="EMBL" id="SCE67556.1"/>
    </source>
</evidence>
<dbReference type="SUPFAM" id="SSF53335">
    <property type="entry name" value="S-adenosyl-L-methionine-dependent methyltransferases"/>
    <property type="match status" value="1"/>
</dbReference>
<sequence>MVPRSRAEAAARPQGVVTRGTTNPNRLRRVDNWIVETCGDRLRDAADPLVVDLGYGATPVTAVELRARLAAGVRADVRVVGLEIDPARVAAAQPAADPPRLTFARGGFELAGLRPALVRACNVLRQYDEAEVAAAWRAVTGRLAPGGLLVEGTCDELGRLGGWLLIDSAGPRTLTLAAKLTRLGSPAELAERLPKALIHRNVPGEAIHGLLRDLDDAWRSAAAYAAFGPRQRWLRAVTAVRDAGWPVVDGPRRWRHGELTVDWSAVAPA</sequence>
<accession>A0A1C4U7B6</accession>
<dbReference type="InterPro" id="IPR029063">
    <property type="entry name" value="SAM-dependent_MTases_sf"/>
</dbReference>
<evidence type="ECO:0000256" key="1">
    <source>
        <dbReference type="SAM" id="MobiDB-lite"/>
    </source>
</evidence>
<evidence type="ECO:0000313" key="3">
    <source>
        <dbReference type="Proteomes" id="UP000183585"/>
    </source>
</evidence>
<dbReference type="Gene3D" id="3.40.50.150">
    <property type="entry name" value="Vaccinia Virus protein VP39"/>
    <property type="match status" value="1"/>
</dbReference>
<dbReference type="EMBL" id="FMCT01000001">
    <property type="protein sequence ID" value="SCE67556.1"/>
    <property type="molecule type" value="Genomic_DNA"/>
</dbReference>
<proteinExistence type="predicted"/>
<dbReference type="STRING" id="47853.TK50_18130"/>
<name>A0A1C4U7B6_9ACTN</name>
<feature type="region of interest" description="Disordered" evidence="1">
    <location>
        <begin position="1"/>
        <end position="23"/>
    </location>
</feature>
<dbReference type="AlphaFoldDB" id="A0A1C4U7B6"/>
<dbReference type="Proteomes" id="UP000183585">
    <property type="component" value="Unassembled WGS sequence"/>
</dbReference>
<reference evidence="3" key="1">
    <citation type="submission" date="2016-06" db="EMBL/GenBank/DDBJ databases">
        <authorList>
            <person name="Varghese N."/>
            <person name="Submissions Spin"/>
        </authorList>
    </citation>
    <scope>NUCLEOTIDE SEQUENCE [LARGE SCALE GENOMIC DNA]</scope>
    <source>
        <strain evidence="3">DSM 43168</strain>
    </source>
</reference>
<gene>
    <name evidence="2" type="ORF">GA0070563_101311</name>
</gene>